<accession>A0A133VJ70</accession>
<gene>
    <name evidence="1" type="ORF">AKJ53_00005</name>
</gene>
<dbReference type="EMBL" id="LHYG01000001">
    <property type="protein sequence ID" value="KXB06493.1"/>
    <property type="molecule type" value="Genomic_DNA"/>
</dbReference>
<evidence type="ECO:0000313" key="2">
    <source>
        <dbReference type="Proteomes" id="UP000070491"/>
    </source>
</evidence>
<dbReference type="AlphaFoldDB" id="A0A133VJ70"/>
<comment type="caution">
    <text evidence="1">The sequence shown here is derived from an EMBL/GenBank/DDBJ whole genome shotgun (WGS) entry which is preliminary data.</text>
</comment>
<reference evidence="1 2" key="1">
    <citation type="journal article" date="2016" name="Sci. Rep.">
        <title>Metabolic traits of an uncultured archaeal lineage -MSBL1- from brine pools of the Red Sea.</title>
        <authorList>
            <person name="Mwirichia R."/>
            <person name="Alam I."/>
            <person name="Rashid M."/>
            <person name="Vinu M."/>
            <person name="Ba-Alawi W."/>
            <person name="Anthony Kamau A."/>
            <person name="Kamanda Ngugi D."/>
            <person name="Goker M."/>
            <person name="Klenk H.P."/>
            <person name="Bajic V."/>
            <person name="Stingl U."/>
        </authorList>
    </citation>
    <scope>NUCLEOTIDE SEQUENCE [LARGE SCALE GENOMIC DNA]</scope>
    <source>
        <strain evidence="1">SCGC-AAA382F02</strain>
    </source>
</reference>
<dbReference type="Proteomes" id="UP000070491">
    <property type="component" value="Unassembled WGS sequence"/>
</dbReference>
<evidence type="ECO:0000313" key="1">
    <source>
        <dbReference type="EMBL" id="KXB06493.1"/>
    </source>
</evidence>
<name>A0A133VJ70_9EURY</name>
<keyword evidence="2" id="KW-1185">Reference proteome</keyword>
<dbReference type="PATRIC" id="fig|1698282.3.peg.1"/>
<organism evidence="1 2">
    <name type="scientific">candidate division MSBL1 archaeon SCGC-AAA382F02</name>
    <dbReference type="NCBI Taxonomy" id="1698282"/>
    <lineage>
        <taxon>Archaea</taxon>
        <taxon>Methanobacteriati</taxon>
        <taxon>Methanobacteriota</taxon>
        <taxon>candidate division MSBL1</taxon>
    </lineage>
</organism>
<feature type="non-terminal residue" evidence="1">
    <location>
        <position position="1"/>
    </location>
</feature>
<protein>
    <submittedName>
        <fullName evidence="1">Uncharacterized protein</fullName>
    </submittedName>
</protein>
<proteinExistence type="predicted"/>
<sequence length="445" mass="50464">SIDSLGFKVDGGYKGTVEVKPGSGKTFDVTQTATLMNLLDSGKSLTVGGPQLHAGDLGGDFVLRYEIEEADKSVMKLEERMWRFIKNILETAGTKAGEAGIRNMLPPPPAYWLPLELSGFPEDRFLADIYNAYWKKRLKKNEHERGDIPIVPETPEEDPFTRHLFSIEEEVSGSGGALDNLKLGIIPQSIIAELEKMEGCSIPQDADLRLIEKTTWEIPDSTPSCRIVKEKEDRLDVYEAGGPLPKHGWKFRRDLLRDIKELLEESEKCRKWLESRLERDPNFFMPASYWQKLGFDLKTEKTDRVSLPYNTEPSEPKFLEILDPGLIYVLDKIAEGGRKNPTSSAATSSRIFSEFIERLEGLQEGGKFYKLWSILRKSSGHPYTEDMNGKFKNIEIFEPIDEAALRYYCEGELTDLSKAYSDLSEGRKNSIEELREAIGKGEYDL</sequence>